<gene>
    <name evidence="2" type="ORF">EM932_08155</name>
</gene>
<dbReference type="EMBL" id="SRSO01000009">
    <property type="protein sequence ID" value="TGV02953.1"/>
    <property type="molecule type" value="Genomic_DNA"/>
</dbReference>
<protein>
    <recommendedName>
        <fullName evidence="4">Lipocalin-like domain-containing protein</fullName>
    </recommendedName>
</protein>
<proteinExistence type="predicted"/>
<evidence type="ECO:0000313" key="3">
    <source>
        <dbReference type="Proteomes" id="UP000307602"/>
    </source>
</evidence>
<evidence type="ECO:0008006" key="4">
    <source>
        <dbReference type="Google" id="ProtNLM"/>
    </source>
</evidence>
<reference evidence="2 3" key="1">
    <citation type="submission" date="2019-04" db="EMBL/GenBank/DDBJ databases">
        <authorList>
            <person name="Liu A."/>
        </authorList>
    </citation>
    <scope>NUCLEOTIDE SEQUENCE [LARGE SCALE GENOMIC DNA]</scope>
    <source>
        <strain evidence="2 3">RZ03</strain>
    </source>
</reference>
<sequence length="147" mass="16167">MKKYFVTIIFSLLLLTACSVKNDIDIPEPQTVIAHWNLIKTTGGVAGVNDTFPLETVVWTFNEVDFEIEIENSNTDDTKQDALDSGTYAYSVIEANGDTFLSIDGVEFGSFTISSTAVLTIDQNNLSDSSGADGFIYTFERTLEVIE</sequence>
<keyword evidence="1" id="KW-0732">Signal</keyword>
<feature type="chain" id="PRO_5020597851" description="Lipocalin-like domain-containing protein" evidence="1">
    <location>
        <begin position="23"/>
        <end position="147"/>
    </location>
</feature>
<dbReference type="OrthoDB" id="1201884at2"/>
<evidence type="ECO:0000313" key="2">
    <source>
        <dbReference type="EMBL" id="TGV02953.1"/>
    </source>
</evidence>
<dbReference type="AlphaFoldDB" id="A0A4S1DYB0"/>
<dbReference type="Proteomes" id="UP000307602">
    <property type="component" value="Unassembled WGS sequence"/>
</dbReference>
<feature type="signal peptide" evidence="1">
    <location>
        <begin position="1"/>
        <end position="22"/>
    </location>
</feature>
<dbReference type="RefSeq" id="WP_135876695.1">
    <property type="nucleotide sequence ID" value="NZ_SRSO01000009.1"/>
</dbReference>
<dbReference type="PROSITE" id="PS51257">
    <property type="entry name" value="PROKAR_LIPOPROTEIN"/>
    <property type="match status" value="1"/>
</dbReference>
<comment type="caution">
    <text evidence="2">The sequence shown here is derived from an EMBL/GenBank/DDBJ whole genome shotgun (WGS) entry which is preliminary data.</text>
</comment>
<organism evidence="2 3">
    <name type="scientific">Flavivirga rizhaonensis</name>
    <dbReference type="NCBI Taxonomy" id="2559571"/>
    <lineage>
        <taxon>Bacteria</taxon>
        <taxon>Pseudomonadati</taxon>
        <taxon>Bacteroidota</taxon>
        <taxon>Flavobacteriia</taxon>
        <taxon>Flavobacteriales</taxon>
        <taxon>Flavobacteriaceae</taxon>
        <taxon>Flavivirga</taxon>
    </lineage>
</organism>
<evidence type="ECO:0000256" key="1">
    <source>
        <dbReference type="SAM" id="SignalP"/>
    </source>
</evidence>
<name>A0A4S1DYB0_9FLAO</name>
<keyword evidence="3" id="KW-1185">Reference proteome</keyword>
<accession>A0A4S1DYB0</accession>